<proteinExistence type="inferred from homology"/>
<evidence type="ECO:0000313" key="9">
    <source>
        <dbReference type="EMBL" id="MPQ44493.1"/>
    </source>
</evidence>
<dbReference type="GO" id="GO:0005886">
    <property type="term" value="C:plasma membrane"/>
    <property type="evidence" value="ECO:0007669"/>
    <property type="project" value="UniProtKB-SubCell"/>
</dbReference>
<evidence type="ECO:0000256" key="7">
    <source>
        <dbReference type="SAM" id="Phobius"/>
    </source>
</evidence>
<dbReference type="EMBL" id="WHJC01000230">
    <property type="protein sequence ID" value="MPQ44493.1"/>
    <property type="molecule type" value="Genomic_DNA"/>
</dbReference>
<protein>
    <submittedName>
        <fullName evidence="9">DedA family protein</fullName>
    </submittedName>
</protein>
<evidence type="ECO:0000256" key="2">
    <source>
        <dbReference type="ARBA" id="ARBA00010792"/>
    </source>
</evidence>
<reference evidence="9 10" key="1">
    <citation type="submission" date="2019-10" db="EMBL/GenBank/DDBJ databases">
        <title>The Genome Sequence of Clostridium tarantellae Isolated from Fish Brain.</title>
        <authorList>
            <person name="Bano L."/>
            <person name="Kiel M."/>
            <person name="Sales G."/>
            <person name="Doxey A.C."/>
            <person name="Mansfield M.J."/>
            <person name="Schiavone M."/>
            <person name="Rossetto O."/>
            <person name="Pirazzini M."/>
            <person name="Dobrindt U."/>
            <person name="Montecucco C."/>
        </authorList>
    </citation>
    <scope>NUCLEOTIDE SEQUENCE [LARGE SCALE GENOMIC DNA]</scope>
    <source>
        <strain evidence="9 10">DSM 3997</strain>
    </source>
</reference>
<dbReference type="Pfam" id="PF09335">
    <property type="entry name" value="VTT_dom"/>
    <property type="match status" value="1"/>
</dbReference>
<dbReference type="PANTHER" id="PTHR42709">
    <property type="entry name" value="ALKALINE PHOSPHATASE LIKE PROTEIN"/>
    <property type="match status" value="1"/>
</dbReference>
<gene>
    <name evidence="9" type="ORF">GBZ86_12110</name>
</gene>
<comment type="caution">
    <text evidence="9">The sequence shown here is derived from an EMBL/GenBank/DDBJ whole genome shotgun (WGS) entry which is preliminary data.</text>
</comment>
<feature type="transmembrane region" description="Helical" evidence="7">
    <location>
        <begin position="136"/>
        <end position="160"/>
    </location>
</feature>
<dbReference type="OrthoDB" id="9813426at2"/>
<feature type="transmembrane region" description="Helical" evidence="7">
    <location>
        <begin position="107"/>
        <end position="130"/>
    </location>
</feature>
<keyword evidence="3" id="KW-1003">Cell membrane</keyword>
<feature type="domain" description="VTT" evidence="8">
    <location>
        <begin position="33"/>
        <end position="158"/>
    </location>
</feature>
<evidence type="ECO:0000256" key="4">
    <source>
        <dbReference type="ARBA" id="ARBA00022692"/>
    </source>
</evidence>
<evidence type="ECO:0000256" key="1">
    <source>
        <dbReference type="ARBA" id="ARBA00004651"/>
    </source>
</evidence>
<dbReference type="Proteomes" id="UP000430345">
    <property type="component" value="Unassembled WGS sequence"/>
</dbReference>
<keyword evidence="10" id="KW-1185">Reference proteome</keyword>
<dbReference type="AlphaFoldDB" id="A0A6I1MNY7"/>
<evidence type="ECO:0000313" key="10">
    <source>
        <dbReference type="Proteomes" id="UP000430345"/>
    </source>
</evidence>
<name>A0A6I1MNY7_9CLOT</name>
<comment type="similarity">
    <text evidence="2">Belongs to the DedA family.</text>
</comment>
<feature type="transmembrane region" description="Helical" evidence="7">
    <location>
        <begin position="36"/>
        <end position="62"/>
    </location>
</feature>
<keyword evidence="4 7" id="KW-0812">Transmembrane</keyword>
<evidence type="ECO:0000256" key="6">
    <source>
        <dbReference type="ARBA" id="ARBA00023136"/>
    </source>
</evidence>
<dbReference type="RefSeq" id="WP_152891014.1">
    <property type="nucleotide sequence ID" value="NZ_WHJC01000230.1"/>
</dbReference>
<sequence>MNIQDVLNYFSTYGTMLLFIIVFLEYLNLPGLPAGVIMPAAGILVAQTDLSLSFAIFISVVAGVLGSLVLYGISFYGGAPLLEWILKKFPKLKPSVDKTIEIMKKRDCIGIFLCRLIPVLRTIVSIVAGVAKLNPIKFIISSTFGITIWNLVFILAGYFFGDWFLK</sequence>
<keyword evidence="6 7" id="KW-0472">Membrane</keyword>
<evidence type="ECO:0000256" key="3">
    <source>
        <dbReference type="ARBA" id="ARBA00022475"/>
    </source>
</evidence>
<dbReference type="PANTHER" id="PTHR42709:SF6">
    <property type="entry name" value="UNDECAPRENYL PHOSPHATE TRANSPORTER A"/>
    <property type="match status" value="1"/>
</dbReference>
<dbReference type="InterPro" id="IPR032816">
    <property type="entry name" value="VTT_dom"/>
</dbReference>
<organism evidence="9 10">
    <name type="scientific">Clostridium tarantellae</name>
    <dbReference type="NCBI Taxonomy" id="39493"/>
    <lineage>
        <taxon>Bacteria</taxon>
        <taxon>Bacillati</taxon>
        <taxon>Bacillota</taxon>
        <taxon>Clostridia</taxon>
        <taxon>Eubacteriales</taxon>
        <taxon>Clostridiaceae</taxon>
        <taxon>Clostridium</taxon>
    </lineage>
</organism>
<comment type="subcellular location">
    <subcellularLocation>
        <location evidence="1">Cell membrane</location>
        <topology evidence="1">Multi-pass membrane protein</topology>
    </subcellularLocation>
</comment>
<evidence type="ECO:0000256" key="5">
    <source>
        <dbReference type="ARBA" id="ARBA00022989"/>
    </source>
</evidence>
<dbReference type="InterPro" id="IPR051311">
    <property type="entry name" value="DedA_domain"/>
</dbReference>
<accession>A0A6I1MNY7</accession>
<evidence type="ECO:0000259" key="8">
    <source>
        <dbReference type="Pfam" id="PF09335"/>
    </source>
</evidence>
<keyword evidence="5 7" id="KW-1133">Transmembrane helix</keyword>